<evidence type="ECO:0000313" key="3">
    <source>
        <dbReference type="Proteomes" id="UP000236910"/>
    </source>
</evidence>
<feature type="domain" description="Replication-associated protein ORF2/G2P" evidence="1">
    <location>
        <begin position="82"/>
        <end position="207"/>
    </location>
</feature>
<dbReference type="InterPro" id="IPR056906">
    <property type="entry name" value="ORF2/G2P_dom"/>
</dbReference>
<reference evidence="2 3" key="1">
    <citation type="submission" date="2018-01" db="EMBL/GenBank/DDBJ databases">
        <title>Metagenomic assembled genomes from two thermal pools in the Uzon Caldera, Kamchatka, Russia.</title>
        <authorList>
            <person name="Wilkins L."/>
            <person name="Ettinger C."/>
        </authorList>
    </citation>
    <scope>NUCLEOTIDE SEQUENCE [LARGE SCALE GENOMIC DNA]</scope>
    <source>
        <strain evidence="2">ARK-10</strain>
    </source>
</reference>
<dbReference type="EMBL" id="PNIX01000354">
    <property type="protein sequence ID" value="PMP81033.1"/>
    <property type="molecule type" value="Genomic_DNA"/>
</dbReference>
<comment type="caution">
    <text evidence="2">The sequence shown here is derived from an EMBL/GenBank/DDBJ whole genome shotgun (WGS) entry which is preliminary data.</text>
</comment>
<proteinExistence type="predicted"/>
<sequence>MSIITGSLQAVNGVYPLRRNSDKRFAFDLHPWGVSVRRNETVNAKPEPPHGTRNIKRMSTTTKKRIIKYTSMLEFFGVIPTHMLTLTLPPSRFEKLSDDEKVATWNFAKAYFLKALQKKLSREVPGYGDLSFQEFQTRGAPHLHIILRLRKMHKKEWSKWLQWFVKTWKKALKWDEETDGIYPNQGVDFHRLRYSDFRYVRAYMNKNEQKEAPFSANWGRWWSVGGSMRLNRVSRQYDVKLQEEEIKKLNDVIGNYKWLTWSKIKQLEPLLYEKLVSHIQRERWQHDDTIKHKKYKCVYTAKELEIMNQIYWFAMEMNEERLE</sequence>
<evidence type="ECO:0000259" key="1">
    <source>
        <dbReference type="Pfam" id="PF23343"/>
    </source>
</evidence>
<dbReference type="Proteomes" id="UP000236910">
    <property type="component" value="Unassembled WGS sequence"/>
</dbReference>
<dbReference type="Pfam" id="PF23343">
    <property type="entry name" value="REP_ORF2-G2P"/>
    <property type="match status" value="1"/>
</dbReference>
<protein>
    <recommendedName>
        <fullName evidence="1">Replication-associated protein ORF2/G2P domain-containing protein</fullName>
    </recommendedName>
</protein>
<name>A0A2J6X410_9BACT</name>
<dbReference type="AlphaFoldDB" id="A0A2J6X410"/>
<accession>A0A2J6X410</accession>
<gene>
    <name evidence="2" type="ORF">C0175_06250</name>
</gene>
<organism evidence="2 3">
    <name type="scientific">Caldisericum exile</name>
    <dbReference type="NCBI Taxonomy" id="693075"/>
    <lineage>
        <taxon>Bacteria</taxon>
        <taxon>Pseudomonadati</taxon>
        <taxon>Caldisericota/Cryosericota group</taxon>
        <taxon>Caldisericota</taxon>
        <taxon>Caldisericia</taxon>
        <taxon>Caldisericales</taxon>
        <taxon>Caldisericaceae</taxon>
        <taxon>Caldisericum</taxon>
    </lineage>
</organism>
<evidence type="ECO:0000313" key="2">
    <source>
        <dbReference type="EMBL" id="PMP81033.1"/>
    </source>
</evidence>